<evidence type="ECO:0000313" key="2">
    <source>
        <dbReference type="Proteomes" id="UP001433508"/>
    </source>
</evidence>
<protein>
    <submittedName>
        <fullName evidence="1">Uncharacterized protein</fullName>
    </submittedName>
</protein>
<accession>A0ACC3SUC3</accession>
<proteinExistence type="predicted"/>
<comment type="caution">
    <text evidence="1">The sequence shown here is derived from an EMBL/GenBank/DDBJ whole genome shotgun (WGS) entry which is preliminary data.</text>
</comment>
<organism evidence="1 2">
    <name type="scientific">Lipomyces kononenkoae</name>
    <name type="common">Yeast</name>
    <dbReference type="NCBI Taxonomy" id="34357"/>
    <lineage>
        <taxon>Eukaryota</taxon>
        <taxon>Fungi</taxon>
        <taxon>Dikarya</taxon>
        <taxon>Ascomycota</taxon>
        <taxon>Saccharomycotina</taxon>
        <taxon>Lipomycetes</taxon>
        <taxon>Lipomycetales</taxon>
        <taxon>Lipomycetaceae</taxon>
        <taxon>Lipomyces</taxon>
    </lineage>
</organism>
<keyword evidence="2" id="KW-1185">Reference proteome</keyword>
<reference evidence="2" key="1">
    <citation type="journal article" date="2024" name="Front. Bioeng. Biotechnol.">
        <title>Genome-scale model development and genomic sequencing of the oleaginous clade Lipomyces.</title>
        <authorList>
            <person name="Czajka J.J."/>
            <person name="Han Y."/>
            <person name="Kim J."/>
            <person name="Mondo S.J."/>
            <person name="Hofstad B.A."/>
            <person name="Robles A."/>
            <person name="Haridas S."/>
            <person name="Riley R."/>
            <person name="LaButti K."/>
            <person name="Pangilinan J."/>
            <person name="Andreopoulos W."/>
            <person name="Lipzen A."/>
            <person name="Yan J."/>
            <person name="Wang M."/>
            <person name="Ng V."/>
            <person name="Grigoriev I.V."/>
            <person name="Spatafora J.W."/>
            <person name="Magnuson J.K."/>
            <person name="Baker S.E."/>
            <person name="Pomraning K.R."/>
        </authorList>
    </citation>
    <scope>NUCLEOTIDE SEQUENCE [LARGE SCALE GENOMIC DNA]</scope>
    <source>
        <strain evidence="2">CBS 7786</strain>
    </source>
</reference>
<dbReference type="EMBL" id="MU971485">
    <property type="protein sequence ID" value="KAK9234352.1"/>
    <property type="molecule type" value="Genomic_DNA"/>
</dbReference>
<evidence type="ECO:0000313" key="1">
    <source>
        <dbReference type="EMBL" id="KAK9234352.1"/>
    </source>
</evidence>
<gene>
    <name evidence="1" type="ORF">V1525DRAFT_65768</name>
</gene>
<sequence length="315" mass="36067">MAYKSTSVDTDGRLEGEINQAKRLMGRATKLLRDSYCQDQDAMPDEVRKFRHEAYSECVMYGNEVFPKTVDFIGDVADLLDYYIFLEYEQFANQIADIREQCRDRSKLAARILRYHSFVVANFKRMQDELQKKVAELSAKRENLERKIEISRNLENGLRTMTALGASSMAIDFGLGYVLCCGLAAGTTLAAESVAIYQKRLDDAVATVRGFILLGECMEWLANAINSLGQLLSMIEHDLDQIERTGKGQKFKTAHWMVMRGKASRLVESCRGFIMIMPDIKSDIQAIQDYVDESQKLAWRRRLSMYEQVEQLEIN</sequence>
<dbReference type="Proteomes" id="UP001433508">
    <property type="component" value="Unassembled WGS sequence"/>
</dbReference>
<name>A0ACC3SUC3_LIPKO</name>